<reference evidence="1" key="1">
    <citation type="submission" date="2014-09" db="EMBL/GenBank/DDBJ databases">
        <authorList>
            <person name="Magalhaes I.L.F."/>
            <person name="Oliveira U."/>
            <person name="Santos F.R."/>
            <person name="Vidigal T.H.D.A."/>
            <person name="Brescovit A.D."/>
            <person name="Santos A.J."/>
        </authorList>
    </citation>
    <scope>NUCLEOTIDE SEQUENCE</scope>
    <source>
        <tissue evidence="1">Shoot tissue taken approximately 20 cm above the soil surface</tissue>
    </source>
</reference>
<sequence>MKMLMDFILSTLRVHGHKLI</sequence>
<dbReference type="AlphaFoldDB" id="A0A0A8XZ14"/>
<reference evidence="1" key="2">
    <citation type="journal article" date="2015" name="Data Brief">
        <title>Shoot transcriptome of the giant reed, Arundo donax.</title>
        <authorList>
            <person name="Barrero R.A."/>
            <person name="Guerrero F.D."/>
            <person name="Moolhuijzen P."/>
            <person name="Goolsby J.A."/>
            <person name="Tidwell J."/>
            <person name="Bellgard S.E."/>
            <person name="Bellgard M.I."/>
        </authorList>
    </citation>
    <scope>NUCLEOTIDE SEQUENCE</scope>
    <source>
        <tissue evidence="1">Shoot tissue taken approximately 20 cm above the soil surface</tissue>
    </source>
</reference>
<evidence type="ECO:0000313" key="1">
    <source>
        <dbReference type="EMBL" id="JAD19219.1"/>
    </source>
</evidence>
<proteinExistence type="predicted"/>
<organism evidence="1">
    <name type="scientific">Arundo donax</name>
    <name type="common">Giant reed</name>
    <name type="synonym">Donax arundinaceus</name>
    <dbReference type="NCBI Taxonomy" id="35708"/>
    <lineage>
        <taxon>Eukaryota</taxon>
        <taxon>Viridiplantae</taxon>
        <taxon>Streptophyta</taxon>
        <taxon>Embryophyta</taxon>
        <taxon>Tracheophyta</taxon>
        <taxon>Spermatophyta</taxon>
        <taxon>Magnoliopsida</taxon>
        <taxon>Liliopsida</taxon>
        <taxon>Poales</taxon>
        <taxon>Poaceae</taxon>
        <taxon>PACMAD clade</taxon>
        <taxon>Arundinoideae</taxon>
        <taxon>Arundineae</taxon>
        <taxon>Arundo</taxon>
    </lineage>
</organism>
<protein>
    <submittedName>
        <fullName evidence="1">Uncharacterized protein</fullName>
    </submittedName>
</protein>
<name>A0A0A8XZ14_ARUDO</name>
<dbReference type="EMBL" id="GBRH01278676">
    <property type="protein sequence ID" value="JAD19219.1"/>
    <property type="molecule type" value="Transcribed_RNA"/>
</dbReference>
<accession>A0A0A8XZ14</accession>